<dbReference type="Pfam" id="PF13606">
    <property type="entry name" value="Ank_3"/>
    <property type="match status" value="1"/>
</dbReference>
<comment type="pathway">
    <text evidence="1">Protein modification; protein ubiquitination.</text>
</comment>
<evidence type="ECO:0000256" key="2">
    <source>
        <dbReference type="ARBA" id="ARBA00022737"/>
    </source>
</evidence>
<dbReference type="PANTHER" id="PTHR24173:SF33">
    <property type="entry name" value="ANKYRIN REPEAT AND SOCS BOX PROTEIN 2"/>
    <property type="match status" value="1"/>
</dbReference>
<dbReference type="InterPro" id="IPR001496">
    <property type="entry name" value="SOCS_box"/>
</dbReference>
<feature type="repeat" description="ANK" evidence="4">
    <location>
        <begin position="201"/>
        <end position="233"/>
    </location>
</feature>
<dbReference type="PROSITE" id="PS50225">
    <property type="entry name" value="SOCS"/>
    <property type="match status" value="1"/>
</dbReference>
<dbReference type="InterPro" id="IPR036036">
    <property type="entry name" value="SOCS_box-like_dom_sf"/>
</dbReference>
<evidence type="ECO:0000256" key="3">
    <source>
        <dbReference type="ARBA" id="ARBA00023043"/>
    </source>
</evidence>
<dbReference type="EMBL" id="JABFDY010000023">
    <property type="protein sequence ID" value="KAF7690597.1"/>
    <property type="molecule type" value="Genomic_DNA"/>
</dbReference>
<dbReference type="SUPFAM" id="SSF158235">
    <property type="entry name" value="SOCS box-like"/>
    <property type="match status" value="1"/>
</dbReference>
<dbReference type="PROSITE" id="PS50297">
    <property type="entry name" value="ANK_REP_REGION"/>
    <property type="match status" value="7"/>
</dbReference>
<dbReference type="SMART" id="SM00253">
    <property type="entry name" value="SOCS"/>
    <property type="match status" value="1"/>
</dbReference>
<feature type="compositionally biased region" description="Pro residues" evidence="5">
    <location>
        <begin position="67"/>
        <end position="85"/>
    </location>
</feature>
<sequence>MAAAQVSAPNLTTSPVDTEDYSIYANMSEEQLLQLAIERSLADTQQNWSHPSRLTTQRSALQRFQNIPPPANPPAIPTANPPSDPPCSLSDSNEQSTSIYRDVQKHFFRKDKQEVISWTRYNGSLRVTVKSVNDFDPFLSAVWKGDAKALSELIQSNSRNLLEANREGWFPLHKCAYYGHLECLKVLLSAAPETMNRRTLKGQTPLLLAVSHRHLDCVHYLLEKGADPNLANKQGETPLYKACEKGTEEAVGLLLRYGALTTRASVQGTTPLHEAVPRKNVEMCKMLLQARANLNAKNIYGIDPLFTAAECGAAEVLSFLLMKGADINTKADDGASALFEASKNGHSEVVEILLSKGADVNKSNNAGLLPIHIAAKNGHDGVVAMLIPRTSRAKLKQCGISPLHLAAERNRDNVLEILINAGLDVNFRLSDDWSKMYEDHRSTALYCAVCNSNVEGVTMLLEAGANPNLDFFNPLLVAVRKGCMEMVKLLVSYGANINSILTTHPTKFPAALLFCFNYLPMIKYLMDNGCDALSCFQCDYGSNTHPPIKESRDRRERLYYISEESFERSLQFCEIISRPSATIWAGPIIDILLDYVGHVKLCSRLNDYLNSYSKWAEIREKATPPRPLMHLCRINIRQQLGIKRLRQINKLPLPGRLMKFLRHDRESFADIL</sequence>
<dbReference type="Gene3D" id="1.25.40.20">
    <property type="entry name" value="Ankyrin repeat-containing domain"/>
    <property type="match status" value="4"/>
</dbReference>
<keyword evidence="8" id="KW-1185">Reference proteome</keyword>
<dbReference type="AlphaFoldDB" id="A0A8T0AEB9"/>
<dbReference type="SMART" id="SM00248">
    <property type="entry name" value="ANK"/>
    <property type="match status" value="11"/>
</dbReference>
<dbReference type="FunFam" id="1.10.750.20:FF:000001">
    <property type="entry name" value="Ankyrin repeat and SOCS box containing 1"/>
    <property type="match status" value="1"/>
</dbReference>
<name>A0A8T0AEB9_SILME</name>
<dbReference type="GO" id="GO:0035556">
    <property type="term" value="P:intracellular signal transduction"/>
    <property type="evidence" value="ECO:0007669"/>
    <property type="project" value="InterPro"/>
</dbReference>
<feature type="repeat" description="ANK" evidence="4">
    <location>
        <begin position="398"/>
        <end position="430"/>
    </location>
</feature>
<evidence type="ECO:0000313" key="7">
    <source>
        <dbReference type="EMBL" id="KAF7690597.1"/>
    </source>
</evidence>
<feature type="region of interest" description="Disordered" evidence="5">
    <location>
        <begin position="64"/>
        <end position="95"/>
    </location>
</feature>
<dbReference type="Pfam" id="PF00023">
    <property type="entry name" value="Ank"/>
    <property type="match status" value="1"/>
</dbReference>
<dbReference type="PRINTS" id="PR01415">
    <property type="entry name" value="ANKYRIN"/>
</dbReference>
<evidence type="ECO:0000313" key="8">
    <source>
        <dbReference type="Proteomes" id="UP000606274"/>
    </source>
</evidence>
<dbReference type="Pfam" id="PF12796">
    <property type="entry name" value="Ank_2"/>
    <property type="match status" value="3"/>
</dbReference>
<dbReference type="InterPro" id="IPR036770">
    <property type="entry name" value="Ankyrin_rpt-contain_sf"/>
</dbReference>
<feature type="repeat" description="ANK" evidence="4">
    <location>
        <begin position="267"/>
        <end position="299"/>
    </location>
</feature>
<evidence type="ECO:0000256" key="4">
    <source>
        <dbReference type="PROSITE-ProRule" id="PRU00023"/>
    </source>
</evidence>
<dbReference type="Pfam" id="PF07525">
    <property type="entry name" value="SOCS_box"/>
    <property type="match status" value="1"/>
</dbReference>
<feature type="repeat" description="ANK" evidence="4">
    <location>
        <begin position="470"/>
        <end position="502"/>
    </location>
</feature>
<dbReference type="Gene3D" id="1.10.750.20">
    <property type="entry name" value="SOCS box"/>
    <property type="match status" value="1"/>
</dbReference>
<dbReference type="SUPFAM" id="SSF48403">
    <property type="entry name" value="Ankyrin repeat"/>
    <property type="match status" value="2"/>
</dbReference>
<dbReference type="Proteomes" id="UP000606274">
    <property type="component" value="Unassembled WGS sequence"/>
</dbReference>
<accession>A0A8T0AEB9</accession>
<protein>
    <recommendedName>
        <fullName evidence="6">SOCS box domain-containing protein</fullName>
    </recommendedName>
</protein>
<dbReference type="InterPro" id="IPR002110">
    <property type="entry name" value="Ankyrin_rpt"/>
</dbReference>
<feature type="domain" description="SOCS box" evidence="6">
    <location>
        <begin position="618"/>
        <end position="667"/>
    </location>
</feature>
<dbReference type="SMART" id="SM00969">
    <property type="entry name" value="SOCS_box"/>
    <property type="match status" value="1"/>
</dbReference>
<evidence type="ECO:0000256" key="1">
    <source>
        <dbReference type="ARBA" id="ARBA00004906"/>
    </source>
</evidence>
<feature type="repeat" description="ANK" evidence="4">
    <location>
        <begin position="300"/>
        <end position="332"/>
    </location>
</feature>
<keyword evidence="3 4" id="KW-0040">ANK repeat</keyword>
<dbReference type="PANTHER" id="PTHR24173">
    <property type="entry name" value="ANKYRIN REPEAT CONTAINING"/>
    <property type="match status" value="1"/>
</dbReference>
<keyword evidence="2" id="KW-0677">Repeat</keyword>
<dbReference type="OrthoDB" id="539213at2759"/>
<reference evidence="7" key="1">
    <citation type="submission" date="2020-08" db="EMBL/GenBank/DDBJ databases">
        <title>Chromosome-level assembly of Southern catfish (Silurus meridionalis) provides insights into visual adaptation to the nocturnal and benthic lifestyles.</title>
        <authorList>
            <person name="Zhang Y."/>
            <person name="Wang D."/>
            <person name="Peng Z."/>
        </authorList>
    </citation>
    <scope>NUCLEOTIDE SEQUENCE</scope>
    <source>
        <strain evidence="7">SWU-2019-XX</strain>
        <tissue evidence="7">Muscle</tissue>
    </source>
</reference>
<feature type="repeat" description="ANK" evidence="4">
    <location>
        <begin position="333"/>
        <end position="365"/>
    </location>
</feature>
<evidence type="ECO:0000259" key="6">
    <source>
        <dbReference type="PROSITE" id="PS50225"/>
    </source>
</evidence>
<organism evidence="7 8">
    <name type="scientific">Silurus meridionalis</name>
    <name type="common">Southern catfish</name>
    <name type="synonym">Silurus soldatovi meridionalis</name>
    <dbReference type="NCBI Taxonomy" id="175797"/>
    <lineage>
        <taxon>Eukaryota</taxon>
        <taxon>Metazoa</taxon>
        <taxon>Chordata</taxon>
        <taxon>Craniata</taxon>
        <taxon>Vertebrata</taxon>
        <taxon>Euteleostomi</taxon>
        <taxon>Actinopterygii</taxon>
        <taxon>Neopterygii</taxon>
        <taxon>Teleostei</taxon>
        <taxon>Ostariophysi</taxon>
        <taxon>Siluriformes</taxon>
        <taxon>Siluridae</taxon>
        <taxon>Silurus</taxon>
    </lineage>
</organism>
<gene>
    <name evidence="7" type="ORF">HF521_012401</name>
</gene>
<dbReference type="PROSITE" id="PS50088">
    <property type="entry name" value="ANK_REPEAT"/>
    <property type="match status" value="7"/>
</dbReference>
<proteinExistence type="predicted"/>
<feature type="repeat" description="ANK" evidence="4">
    <location>
        <begin position="234"/>
        <end position="259"/>
    </location>
</feature>
<comment type="caution">
    <text evidence="7">The sequence shown here is derived from an EMBL/GenBank/DDBJ whole genome shotgun (WGS) entry which is preliminary data.</text>
</comment>
<evidence type="ECO:0000256" key="5">
    <source>
        <dbReference type="SAM" id="MobiDB-lite"/>
    </source>
</evidence>